<dbReference type="GeneID" id="63827676"/>
<dbReference type="EMBL" id="KV427615">
    <property type="protein sequence ID" value="KZT08462.1"/>
    <property type="molecule type" value="Genomic_DNA"/>
</dbReference>
<dbReference type="SUPFAM" id="SSF48371">
    <property type="entry name" value="ARM repeat"/>
    <property type="match status" value="1"/>
</dbReference>
<keyword evidence="2" id="KW-0963">Cytoplasm</keyword>
<dbReference type="InterPro" id="IPR024660">
    <property type="entry name" value="UCS_central_dom"/>
</dbReference>
<dbReference type="Gene3D" id="1.25.10.10">
    <property type="entry name" value="Leucine-rich Repeat Variant"/>
    <property type="match status" value="1"/>
</dbReference>
<dbReference type="GO" id="GO:0005737">
    <property type="term" value="C:cytoplasm"/>
    <property type="evidence" value="ECO:0007669"/>
    <property type="project" value="UniProtKB-SubCell"/>
</dbReference>
<evidence type="ECO:0000256" key="3">
    <source>
        <dbReference type="SAM" id="MobiDB-lite"/>
    </source>
</evidence>
<dbReference type="PANTHER" id="PTHR45994:SF1">
    <property type="entry name" value="FI21225P1"/>
    <property type="match status" value="1"/>
</dbReference>
<keyword evidence="6" id="KW-1185">Reference proteome</keyword>
<proteinExistence type="predicted"/>
<dbReference type="RefSeq" id="XP_040766202.1">
    <property type="nucleotide sequence ID" value="XM_040910647.1"/>
</dbReference>
<evidence type="ECO:0000313" key="5">
    <source>
        <dbReference type="EMBL" id="KZT08462.1"/>
    </source>
</evidence>
<dbReference type="InterPro" id="IPR016024">
    <property type="entry name" value="ARM-type_fold"/>
</dbReference>
<feature type="region of interest" description="Disordered" evidence="3">
    <location>
        <begin position="302"/>
        <end position="321"/>
    </location>
</feature>
<dbReference type="Pfam" id="PF11701">
    <property type="entry name" value="UNC45-central"/>
    <property type="match status" value="1"/>
</dbReference>
<reference evidence="5 6" key="1">
    <citation type="journal article" date="2016" name="Mol. Biol. Evol.">
        <title>Comparative Genomics of Early-Diverging Mushroom-Forming Fungi Provides Insights into the Origins of Lignocellulose Decay Capabilities.</title>
        <authorList>
            <person name="Nagy L.G."/>
            <person name="Riley R."/>
            <person name="Tritt A."/>
            <person name="Adam C."/>
            <person name="Daum C."/>
            <person name="Floudas D."/>
            <person name="Sun H."/>
            <person name="Yadav J.S."/>
            <person name="Pangilinan J."/>
            <person name="Larsson K.H."/>
            <person name="Matsuura K."/>
            <person name="Barry K."/>
            <person name="Labutti K."/>
            <person name="Kuo R."/>
            <person name="Ohm R.A."/>
            <person name="Bhattacharya S.S."/>
            <person name="Shirouzu T."/>
            <person name="Yoshinaga Y."/>
            <person name="Martin F.M."/>
            <person name="Grigoriev I.V."/>
            <person name="Hibbett D.S."/>
        </authorList>
    </citation>
    <scope>NUCLEOTIDE SEQUENCE [LARGE SCALE GENOMIC DNA]</scope>
    <source>
        <strain evidence="5 6">93-53</strain>
    </source>
</reference>
<evidence type="ECO:0000259" key="4">
    <source>
        <dbReference type="Pfam" id="PF11701"/>
    </source>
</evidence>
<dbReference type="AlphaFoldDB" id="A0A165F618"/>
<dbReference type="GO" id="GO:0051879">
    <property type="term" value="F:Hsp90 protein binding"/>
    <property type="evidence" value="ECO:0007669"/>
    <property type="project" value="TreeGrafter"/>
</dbReference>
<dbReference type="InParanoid" id="A0A165F618"/>
<organism evidence="5 6">
    <name type="scientific">Laetiporus sulphureus 93-53</name>
    <dbReference type="NCBI Taxonomy" id="1314785"/>
    <lineage>
        <taxon>Eukaryota</taxon>
        <taxon>Fungi</taxon>
        <taxon>Dikarya</taxon>
        <taxon>Basidiomycota</taxon>
        <taxon>Agaricomycotina</taxon>
        <taxon>Agaricomycetes</taxon>
        <taxon>Polyporales</taxon>
        <taxon>Laetiporus</taxon>
    </lineage>
</organism>
<gene>
    <name evidence="5" type="ORF">LAESUDRAFT_735995</name>
</gene>
<protein>
    <recommendedName>
        <fullName evidence="4">UNC-45/Cro1/She4 central domain-containing protein</fullName>
    </recommendedName>
</protein>
<dbReference type="PANTHER" id="PTHR45994">
    <property type="entry name" value="FI21225P1"/>
    <property type="match status" value="1"/>
</dbReference>
<accession>A0A165F618</accession>
<evidence type="ECO:0000256" key="2">
    <source>
        <dbReference type="ARBA" id="ARBA00022490"/>
    </source>
</evidence>
<name>A0A165F618_9APHY</name>
<dbReference type="Proteomes" id="UP000076871">
    <property type="component" value="Unassembled WGS sequence"/>
</dbReference>
<sequence length="609" mass="65747">MSGSLEEQLDAILKRPQTDAPTTLLPDELSCLVSSFLPSSALSLQSKAYITLSAAFSTKQQDAATHAMQRIFGPPIVSQLPDTAETEILASLSFLAALFEVDWQEDGVLDSVVDALDLLSKSPQISRGVAQLLVQATVISSQHLQWLSAKSRQTADSILRAAAAVALVKLSWGASADATEIAGDRGETPAVVEEELVKLMKGLVVDGTETSSLADAIEGLAYMSPDPAVKEQVADDPSFLKQLFSLVPRRKGLVMHGSPTEDTARSPLYGMVIIILNLCPLLLPTTSHGRGDQMTRLRRMANVPGSSSKASEAVNPLDDGDHVRMRGRKLVEAGVLDALTAAVRATESRAVRLAVAKSLLSLVEDHENRGKVLQAGGAKELVLIIQEMSQLDVSNIEPMQALAKLAITSSPVQVFGRNEGALYDAIRPFFIMLMHPSSNMLQHFEAFMALTNLASQSGKVATRIARMEGVLNKVELLMLKEHTLIRGCEEVYNKYGGEKFSASKSKLQVLVALCDVDDLQTRLAASCTITILTSSPDACQTLIELQHERHRVLPILGQLIDPSVVTVADHRNEDVIETPPLEPDPGLVHRVVICIWNLFDAVQGAAARK</sequence>
<dbReference type="OrthoDB" id="199930at2759"/>
<evidence type="ECO:0000256" key="1">
    <source>
        <dbReference type="ARBA" id="ARBA00004496"/>
    </source>
</evidence>
<evidence type="ECO:0000313" key="6">
    <source>
        <dbReference type="Proteomes" id="UP000076871"/>
    </source>
</evidence>
<dbReference type="STRING" id="1314785.A0A165F618"/>
<comment type="subcellular location">
    <subcellularLocation>
        <location evidence="1">Cytoplasm</location>
    </subcellularLocation>
</comment>
<feature type="domain" description="UNC-45/Cro1/She4 central" evidence="4">
    <location>
        <begin position="31"/>
        <end position="170"/>
    </location>
</feature>
<dbReference type="InterPro" id="IPR011989">
    <property type="entry name" value="ARM-like"/>
</dbReference>